<keyword evidence="3" id="KW-1185">Reference proteome</keyword>
<sequence>MVRKLPPTIAAAIQTQTANTAQWAAVLPIETEQDDMRLQWIARLLANPLLDSRMIMEPLARHQLGEAARHGQVVVLSMDQTDLGDRFAILMVSVRVGDRALALCWTVEAGAANLGFEAQREVLDCVAGWLPAGAPVLLAGDRFYPLVALFQWLDAQGWGYRLRLKGNHVVDVGRADITCTADLAKGISLGFAPGARLFQDGVETNIGIWHEAGHEEAWIIAMDCQPTAATIRDDGLRWSIEPMFSDFKTRGFGLEDTQLRYPDRVDHLVLILSLAMHWCTDTGRRDALESPTPLEQKATGQTDPDHWIFRKLARSCLSWFQRGLRKLLRLAELGRPLPCFAPSG</sequence>
<evidence type="ECO:0000259" key="1">
    <source>
        <dbReference type="Pfam" id="PF01609"/>
    </source>
</evidence>
<protein>
    <submittedName>
        <fullName evidence="2">Transposase</fullName>
    </submittedName>
</protein>
<organism evidence="2 3">
    <name type="scientific">Thiorhodococcus mannitoliphagus</name>
    <dbReference type="NCBI Taxonomy" id="329406"/>
    <lineage>
        <taxon>Bacteria</taxon>
        <taxon>Pseudomonadati</taxon>
        <taxon>Pseudomonadota</taxon>
        <taxon>Gammaproteobacteria</taxon>
        <taxon>Chromatiales</taxon>
        <taxon>Chromatiaceae</taxon>
        <taxon>Thiorhodococcus</taxon>
    </lineage>
</organism>
<gene>
    <name evidence="2" type="ORF">G3480_23940</name>
</gene>
<dbReference type="EMBL" id="JAAIJR010000184">
    <property type="protein sequence ID" value="NEX23311.1"/>
    <property type="molecule type" value="Genomic_DNA"/>
</dbReference>
<dbReference type="GO" id="GO:0006313">
    <property type="term" value="P:DNA transposition"/>
    <property type="evidence" value="ECO:0007669"/>
    <property type="project" value="InterPro"/>
</dbReference>
<dbReference type="GO" id="GO:0004803">
    <property type="term" value="F:transposase activity"/>
    <property type="evidence" value="ECO:0007669"/>
    <property type="project" value="InterPro"/>
</dbReference>
<dbReference type="Pfam" id="PF01609">
    <property type="entry name" value="DDE_Tnp_1"/>
    <property type="match status" value="1"/>
</dbReference>
<reference evidence="3" key="1">
    <citation type="journal article" date="2020" name="Microbiol. Resour. Announc.">
        <title>Draft Genome Sequences of Thiorhodococcus mannitoliphagus and Thiorhodococcus minor, Purple Sulfur Photosynthetic Bacteria in the Gammaproteobacterial Family Chromatiaceae.</title>
        <authorList>
            <person name="Aviles F.A."/>
            <person name="Meyer T.E."/>
            <person name="Kyndt J.A."/>
        </authorList>
    </citation>
    <scope>NUCLEOTIDE SEQUENCE [LARGE SCALE GENOMIC DNA]</scope>
    <source>
        <strain evidence="3">DSM 18266</strain>
    </source>
</reference>
<comment type="caution">
    <text evidence="2">The sequence shown here is derived from an EMBL/GenBank/DDBJ whole genome shotgun (WGS) entry which is preliminary data.</text>
</comment>
<dbReference type="AlphaFoldDB" id="A0A6P1E1V1"/>
<dbReference type="SUPFAM" id="SSF53098">
    <property type="entry name" value="Ribonuclease H-like"/>
    <property type="match status" value="1"/>
</dbReference>
<name>A0A6P1E1V1_9GAMM</name>
<proteinExistence type="predicted"/>
<dbReference type="InterPro" id="IPR002559">
    <property type="entry name" value="Transposase_11"/>
</dbReference>
<dbReference type="GO" id="GO:0003677">
    <property type="term" value="F:DNA binding"/>
    <property type="evidence" value="ECO:0007669"/>
    <property type="project" value="InterPro"/>
</dbReference>
<dbReference type="Proteomes" id="UP000471640">
    <property type="component" value="Unassembled WGS sequence"/>
</dbReference>
<dbReference type="InterPro" id="IPR012337">
    <property type="entry name" value="RNaseH-like_sf"/>
</dbReference>
<reference evidence="2 3" key="2">
    <citation type="submission" date="2020-02" db="EMBL/GenBank/DDBJ databases">
        <title>Genome sequences of Thiorhodococcus mannitoliphagus and Thiorhodococcus minor, purple sulfur photosynthetic bacteria in the gammaproteobacterial family, Chromatiaceae.</title>
        <authorList>
            <person name="Aviles F.A."/>
            <person name="Meyer T.E."/>
            <person name="Kyndt J.A."/>
        </authorList>
    </citation>
    <scope>NUCLEOTIDE SEQUENCE [LARGE SCALE GENOMIC DNA]</scope>
    <source>
        <strain evidence="2 3">DSM 18266</strain>
    </source>
</reference>
<feature type="domain" description="Transposase IS4-like" evidence="1">
    <location>
        <begin position="134"/>
        <end position="275"/>
    </location>
</feature>
<evidence type="ECO:0000313" key="3">
    <source>
        <dbReference type="Proteomes" id="UP000471640"/>
    </source>
</evidence>
<dbReference type="RefSeq" id="WP_164656749.1">
    <property type="nucleotide sequence ID" value="NZ_JAAIJR010000184.1"/>
</dbReference>
<accession>A0A6P1E1V1</accession>
<evidence type="ECO:0000313" key="2">
    <source>
        <dbReference type="EMBL" id="NEX23311.1"/>
    </source>
</evidence>